<dbReference type="PANTHER" id="PTHR43355:SF2">
    <property type="entry name" value="FLAVIN REDUCTASE (NADPH)"/>
    <property type="match status" value="1"/>
</dbReference>
<dbReference type="InterPro" id="IPR051606">
    <property type="entry name" value="Polyketide_Oxido-like"/>
</dbReference>
<feature type="non-terminal residue" evidence="2">
    <location>
        <position position="1"/>
    </location>
</feature>
<dbReference type="PANTHER" id="PTHR43355">
    <property type="entry name" value="FLAVIN REDUCTASE (NADPH)"/>
    <property type="match status" value="1"/>
</dbReference>
<feature type="domain" description="NAD(P)-binding" evidence="1">
    <location>
        <begin position="13"/>
        <end position="144"/>
    </location>
</feature>
<keyword evidence="3" id="KW-1185">Reference proteome</keyword>
<gene>
    <name evidence="2" type="ORF">ACFQ07_13450</name>
</gene>
<name>A0ABW3CFS7_9ACTN</name>
<dbReference type="InterPro" id="IPR036291">
    <property type="entry name" value="NAD(P)-bd_dom_sf"/>
</dbReference>
<organism evidence="2 3">
    <name type="scientific">Actinomadura adrarensis</name>
    <dbReference type="NCBI Taxonomy" id="1819600"/>
    <lineage>
        <taxon>Bacteria</taxon>
        <taxon>Bacillati</taxon>
        <taxon>Actinomycetota</taxon>
        <taxon>Actinomycetes</taxon>
        <taxon>Streptosporangiales</taxon>
        <taxon>Thermomonosporaceae</taxon>
        <taxon>Actinomadura</taxon>
    </lineage>
</organism>
<dbReference type="EMBL" id="JBHTIR010001997">
    <property type="protein sequence ID" value="MFD0853241.1"/>
    <property type="molecule type" value="Genomic_DNA"/>
</dbReference>
<evidence type="ECO:0000259" key="1">
    <source>
        <dbReference type="Pfam" id="PF13460"/>
    </source>
</evidence>
<protein>
    <submittedName>
        <fullName evidence="2">NAD(P)-dependent oxidoreductase</fullName>
    </submittedName>
</protein>
<accession>A0ABW3CFS7</accession>
<comment type="caution">
    <text evidence="2">The sequence shown here is derived from an EMBL/GenBank/DDBJ whole genome shotgun (WGS) entry which is preliminary data.</text>
</comment>
<proteinExistence type="predicted"/>
<sequence>LSGLGARSKAEAVARTCAIGTQLVIDAMKATDARRLIVTSSESMTTFPSPGRPNPPKHDPGEGFVIRYIVGPVARGYFLHEHYKDLGVMEDTVRDSGMDWTIVRPARLTDKPAKGRYRTEVDRKPKGGYRIARADLAHYMLGIVPATDTIGQSITINY</sequence>
<dbReference type="InterPro" id="IPR016040">
    <property type="entry name" value="NAD(P)-bd_dom"/>
</dbReference>
<reference evidence="3" key="1">
    <citation type="journal article" date="2019" name="Int. J. Syst. Evol. Microbiol.">
        <title>The Global Catalogue of Microorganisms (GCM) 10K type strain sequencing project: providing services to taxonomists for standard genome sequencing and annotation.</title>
        <authorList>
            <consortium name="The Broad Institute Genomics Platform"/>
            <consortium name="The Broad Institute Genome Sequencing Center for Infectious Disease"/>
            <person name="Wu L."/>
            <person name="Ma J."/>
        </authorList>
    </citation>
    <scope>NUCLEOTIDE SEQUENCE [LARGE SCALE GENOMIC DNA]</scope>
    <source>
        <strain evidence="3">JCM 31696</strain>
    </source>
</reference>
<dbReference type="Pfam" id="PF13460">
    <property type="entry name" value="NAD_binding_10"/>
    <property type="match status" value="1"/>
</dbReference>
<dbReference type="Gene3D" id="3.40.50.720">
    <property type="entry name" value="NAD(P)-binding Rossmann-like Domain"/>
    <property type="match status" value="1"/>
</dbReference>
<dbReference type="Proteomes" id="UP001597083">
    <property type="component" value="Unassembled WGS sequence"/>
</dbReference>
<evidence type="ECO:0000313" key="3">
    <source>
        <dbReference type="Proteomes" id="UP001597083"/>
    </source>
</evidence>
<dbReference type="SUPFAM" id="SSF51735">
    <property type="entry name" value="NAD(P)-binding Rossmann-fold domains"/>
    <property type="match status" value="1"/>
</dbReference>
<evidence type="ECO:0000313" key="2">
    <source>
        <dbReference type="EMBL" id="MFD0853241.1"/>
    </source>
</evidence>